<dbReference type="GO" id="GO:0043190">
    <property type="term" value="C:ATP-binding cassette (ABC) transporter complex"/>
    <property type="evidence" value="ECO:0007669"/>
    <property type="project" value="InterPro"/>
</dbReference>
<dbReference type="PIRSF" id="PIRSF006648">
    <property type="entry name" value="DrrB"/>
    <property type="match status" value="1"/>
</dbReference>
<evidence type="ECO:0000313" key="8">
    <source>
        <dbReference type="EMBL" id="SCL52681.1"/>
    </source>
</evidence>
<dbReference type="InterPro" id="IPR013525">
    <property type="entry name" value="ABC2_TM"/>
</dbReference>
<evidence type="ECO:0000256" key="5">
    <source>
        <dbReference type="ARBA" id="ARBA00023251"/>
    </source>
</evidence>
<dbReference type="InterPro" id="IPR051784">
    <property type="entry name" value="Nod_factor_ABC_transporter"/>
</dbReference>
<dbReference type="EMBL" id="FMIA01000002">
    <property type="protein sequence ID" value="SCL52681.1"/>
    <property type="molecule type" value="Genomic_DNA"/>
</dbReference>
<dbReference type="InterPro" id="IPR000412">
    <property type="entry name" value="ABC_2_transport"/>
</dbReference>
<feature type="transmembrane region" description="Helical" evidence="6">
    <location>
        <begin position="228"/>
        <end position="251"/>
    </location>
</feature>
<dbReference type="PROSITE" id="PS51012">
    <property type="entry name" value="ABC_TM2"/>
    <property type="match status" value="1"/>
</dbReference>
<evidence type="ECO:0000256" key="4">
    <source>
        <dbReference type="ARBA" id="ARBA00023136"/>
    </source>
</evidence>
<accession>A0A1C6UFF9</accession>
<feature type="transmembrane region" description="Helical" evidence="6">
    <location>
        <begin position="110"/>
        <end position="133"/>
    </location>
</feature>
<dbReference type="OrthoDB" id="9255971at2"/>
<feature type="domain" description="ABC transmembrane type-2" evidence="7">
    <location>
        <begin position="23"/>
        <end position="253"/>
    </location>
</feature>
<evidence type="ECO:0000313" key="9">
    <source>
        <dbReference type="Proteomes" id="UP000198937"/>
    </source>
</evidence>
<protein>
    <recommendedName>
        <fullName evidence="6">Transport permease protein</fullName>
    </recommendedName>
</protein>
<evidence type="ECO:0000256" key="1">
    <source>
        <dbReference type="ARBA" id="ARBA00004141"/>
    </source>
</evidence>
<proteinExistence type="inferred from homology"/>
<feature type="transmembrane region" description="Helical" evidence="6">
    <location>
        <begin position="177"/>
        <end position="199"/>
    </location>
</feature>
<dbReference type="STRING" id="683228.GA0070617_2149"/>
<dbReference type="PANTHER" id="PTHR43229">
    <property type="entry name" value="NODULATION PROTEIN J"/>
    <property type="match status" value="1"/>
</dbReference>
<keyword evidence="6" id="KW-1003">Cell membrane</keyword>
<dbReference type="InterPro" id="IPR047817">
    <property type="entry name" value="ABC2_TM_bact-type"/>
</dbReference>
<feature type="transmembrane region" description="Helical" evidence="6">
    <location>
        <begin position="139"/>
        <end position="165"/>
    </location>
</feature>
<dbReference type="PANTHER" id="PTHR43229:SF3">
    <property type="entry name" value="ABC-TYPE MULTIDRUG TRANSPORT SYSTEM, PERMEASE COMPONENT"/>
    <property type="match status" value="1"/>
</dbReference>
<evidence type="ECO:0000259" key="7">
    <source>
        <dbReference type="PROSITE" id="PS51012"/>
    </source>
</evidence>
<dbReference type="RefSeq" id="WP_091435969.1">
    <property type="nucleotide sequence ID" value="NZ_BMMJ01000004.1"/>
</dbReference>
<organism evidence="8 9">
    <name type="scientific">Micromonospora yangpuensis</name>
    <dbReference type="NCBI Taxonomy" id="683228"/>
    <lineage>
        <taxon>Bacteria</taxon>
        <taxon>Bacillati</taxon>
        <taxon>Actinomycetota</taxon>
        <taxon>Actinomycetes</taxon>
        <taxon>Micromonosporales</taxon>
        <taxon>Micromonosporaceae</taxon>
        <taxon>Micromonospora</taxon>
    </lineage>
</organism>
<dbReference type="GO" id="GO:0140359">
    <property type="term" value="F:ABC-type transporter activity"/>
    <property type="evidence" value="ECO:0007669"/>
    <property type="project" value="InterPro"/>
</dbReference>
<comment type="similarity">
    <text evidence="6">Belongs to the ABC-2 integral membrane protein family.</text>
</comment>
<dbReference type="GO" id="GO:0046677">
    <property type="term" value="P:response to antibiotic"/>
    <property type="evidence" value="ECO:0007669"/>
    <property type="project" value="UniProtKB-KW"/>
</dbReference>
<name>A0A1C6UFF9_9ACTN</name>
<keyword evidence="2 6" id="KW-0812">Transmembrane</keyword>
<keyword evidence="4 6" id="KW-0472">Membrane</keyword>
<keyword evidence="3 6" id="KW-1133">Transmembrane helix</keyword>
<dbReference type="AlphaFoldDB" id="A0A1C6UFF9"/>
<feature type="transmembrane region" description="Helical" evidence="6">
    <location>
        <begin position="63"/>
        <end position="89"/>
    </location>
</feature>
<gene>
    <name evidence="8" type="ORF">GA0070617_2149</name>
</gene>
<evidence type="ECO:0000256" key="2">
    <source>
        <dbReference type="ARBA" id="ARBA00022692"/>
    </source>
</evidence>
<keyword evidence="9" id="KW-1185">Reference proteome</keyword>
<keyword evidence="5" id="KW-0046">Antibiotic resistance</keyword>
<evidence type="ECO:0000256" key="6">
    <source>
        <dbReference type="RuleBase" id="RU361157"/>
    </source>
</evidence>
<dbReference type="Pfam" id="PF01061">
    <property type="entry name" value="ABC2_membrane"/>
    <property type="match status" value="1"/>
</dbReference>
<reference evidence="8 9" key="1">
    <citation type="submission" date="2016-06" db="EMBL/GenBank/DDBJ databases">
        <authorList>
            <person name="Kjaerup R.B."/>
            <person name="Dalgaard T.S."/>
            <person name="Juul-Madsen H.R."/>
        </authorList>
    </citation>
    <scope>NUCLEOTIDE SEQUENCE [LARGE SCALE GENOMIC DNA]</scope>
    <source>
        <strain evidence="8 9">DSM 45577</strain>
    </source>
</reference>
<keyword evidence="6" id="KW-0813">Transport</keyword>
<evidence type="ECO:0000256" key="3">
    <source>
        <dbReference type="ARBA" id="ARBA00022989"/>
    </source>
</evidence>
<comment type="subcellular location">
    <subcellularLocation>
        <location evidence="6">Cell membrane</location>
        <topology evidence="6">Multi-pass membrane protein</topology>
    </subcellularLocation>
    <subcellularLocation>
        <location evidence="1">Membrane</location>
        <topology evidence="1">Multi-pass membrane protein</topology>
    </subcellularLocation>
</comment>
<feature type="transmembrane region" description="Helical" evidence="6">
    <location>
        <begin position="23"/>
        <end position="43"/>
    </location>
</feature>
<sequence length="255" mass="27051">MNFLRDTMLIFVRQTRLAMRDPAWLIIGLTQPALYLAFLGPLLERITINGGGGSPTGNSWQLFVPGLLIQLGLFGAGFVGLGIIADVRAGVIERMRVTPVSRYALLVGRVLRDVVVLLAQAVVLLTASFAFGLRASATGLAIVLGMVALLGVSLSAGSYTLGLLLRREEALAPMLNAVMVPLMLLSGVVLPMRLAPGWLDAISLVTPFRYVVDAMRSALYGQYGTVQLWSGVAVAGLLAVVCLSVGARVFARESA</sequence>
<dbReference type="Proteomes" id="UP000198937">
    <property type="component" value="Unassembled WGS sequence"/>
</dbReference>